<evidence type="ECO:0000256" key="4">
    <source>
        <dbReference type="ARBA" id="ARBA00022833"/>
    </source>
</evidence>
<dbReference type="InterPro" id="IPR011108">
    <property type="entry name" value="RMMBL"/>
</dbReference>
<dbReference type="SUPFAM" id="SSF56281">
    <property type="entry name" value="Metallo-hydrolase/oxidoreductase"/>
    <property type="match status" value="1"/>
</dbReference>
<dbReference type="Pfam" id="PF17770">
    <property type="entry name" value="RNase_J_C"/>
    <property type="match status" value="1"/>
</dbReference>
<dbReference type="Gene3D" id="3.10.20.580">
    <property type="match status" value="1"/>
</dbReference>
<dbReference type="Pfam" id="PF12706">
    <property type="entry name" value="Lactamase_B_2"/>
    <property type="match status" value="1"/>
</dbReference>
<dbReference type="Gene3D" id="3.60.15.10">
    <property type="entry name" value="Ribonuclease Z/Hydroxyacylglutathione hydrolase-like"/>
    <property type="match status" value="1"/>
</dbReference>
<organism evidence="8 9">
    <name type="scientific">Hansschlegelia plantiphila</name>
    <dbReference type="NCBI Taxonomy" id="374655"/>
    <lineage>
        <taxon>Bacteria</taxon>
        <taxon>Pseudomonadati</taxon>
        <taxon>Pseudomonadota</taxon>
        <taxon>Alphaproteobacteria</taxon>
        <taxon>Hyphomicrobiales</taxon>
        <taxon>Methylopilaceae</taxon>
        <taxon>Hansschlegelia</taxon>
    </lineage>
</organism>
<keyword evidence="1" id="KW-0540">Nuclease</keyword>
<evidence type="ECO:0000256" key="1">
    <source>
        <dbReference type="ARBA" id="ARBA00022722"/>
    </source>
</evidence>
<dbReference type="Pfam" id="PF07521">
    <property type="entry name" value="RMMBL"/>
    <property type="match status" value="1"/>
</dbReference>
<dbReference type="AlphaFoldDB" id="A0A9W6J588"/>
<dbReference type="Proteomes" id="UP001143372">
    <property type="component" value="Unassembled WGS sequence"/>
</dbReference>
<keyword evidence="2" id="KW-0479">Metal-binding</keyword>
<evidence type="ECO:0000256" key="2">
    <source>
        <dbReference type="ARBA" id="ARBA00022723"/>
    </source>
</evidence>
<dbReference type="GO" id="GO:0046872">
    <property type="term" value="F:metal ion binding"/>
    <property type="evidence" value="ECO:0007669"/>
    <property type="project" value="UniProtKB-KW"/>
</dbReference>
<protein>
    <submittedName>
        <fullName evidence="8">RNase J family beta-CASP ribonuclease</fullName>
    </submittedName>
</protein>
<evidence type="ECO:0000256" key="3">
    <source>
        <dbReference type="ARBA" id="ARBA00022801"/>
    </source>
</evidence>
<keyword evidence="6" id="KW-0694">RNA-binding</keyword>
<dbReference type="Pfam" id="PF22505">
    <property type="entry name" value="RNase_J_b_CASP"/>
    <property type="match status" value="1"/>
</dbReference>
<feature type="domain" description="Metallo-beta-lactamase" evidence="7">
    <location>
        <begin position="17"/>
        <end position="217"/>
    </location>
</feature>
<dbReference type="InterPro" id="IPR001279">
    <property type="entry name" value="Metallo-B-lactamas"/>
</dbReference>
<dbReference type="SMART" id="SM00849">
    <property type="entry name" value="Lactamase_B"/>
    <property type="match status" value="1"/>
</dbReference>
<gene>
    <name evidence="8" type="ORF">GCM10008179_31410</name>
</gene>
<evidence type="ECO:0000313" key="9">
    <source>
        <dbReference type="Proteomes" id="UP001143372"/>
    </source>
</evidence>
<dbReference type="InterPro" id="IPR055132">
    <property type="entry name" value="RNase_J_b_CASP"/>
</dbReference>
<evidence type="ECO:0000259" key="7">
    <source>
        <dbReference type="SMART" id="SM00849"/>
    </source>
</evidence>
<dbReference type="InterPro" id="IPR042173">
    <property type="entry name" value="RNase_J_2"/>
</dbReference>
<keyword evidence="4" id="KW-0862">Zinc</keyword>
<dbReference type="InterPro" id="IPR041636">
    <property type="entry name" value="RNase_J_C"/>
</dbReference>
<keyword evidence="3" id="KW-0378">Hydrolase</keyword>
<comment type="caution">
    <text evidence="8">The sequence shown here is derived from an EMBL/GenBank/DDBJ whole genome shotgun (WGS) entry which is preliminary data.</text>
</comment>
<dbReference type="PANTHER" id="PTHR43694">
    <property type="entry name" value="RIBONUCLEASE J"/>
    <property type="match status" value="1"/>
</dbReference>
<accession>A0A9W6J588</accession>
<dbReference type="GO" id="GO:0003723">
    <property type="term" value="F:RNA binding"/>
    <property type="evidence" value="ECO:0007669"/>
    <property type="project" value="UniProtKB-KW"/>
</dbReference>
<reference evidence="8" key="1">
    <citation type="journal article" date="2014" name="Int. J. Syst. Evol. Microbiol.">
        <title>Complete genome sequence of Corynebacterium casei LMG S-19264T (=DSM 44701T), isolated from a smear-ripened cheese.</title>
        <authorList>
            <consortium name="US DOE Joint Genome Institute (JGI-PGF)"/>
            <person name="Walter F."/>
            <person name="Albersmeier A."/>
            <person name="Kalinowski J."/>
            <person name="Ruckert C."/>
        </authorList>
    </citation>
    <scope>NUCLEOTIDE SEQUENCE</scope>
    <source>
        <strain evidence="8">VKM B-2347</strain>
    </source>
</reference>
<name>A0A9W6J588_9HYPH</name>
<proteinExistence type="predicted"/>
<dbReference type="Gene3D" id="3.40.50.10710">
    <property type="entry name" value="Metallo-hydrolase/oxidoreductase"/>
    <property type="match status" value="1"/>
</dbReference>
<dbReference type="GO" id="GO:0004527">
    <property type="term" value="F:exonuclease activity"/>
    <property type="evidence" value="ECO:0007669"/>
    <property type="project" value="UniProtKB-KW"/>
</dbReference>
<dbReference type="EMBL" id="BSFI01000022">
    <property type="protein sequence ID" value="GLK69503.1"/>
    <property type="molecule type" value="Genomic_DNA"/>
</dbReference>
<dbReference type="RefSeq" id="WP_271169725.1">
    <property type="nucleotide sequence ID" value="NZ_BSFI01000022.1"/>
</dbReference>
<dbReference type="InterPro" id="IPR036866">
    <property type="entry name" value="RibonucZ/Hydroxyglut_hydro"/>
</dbReference>
<dbReference type="CDD" id="cd07714">
    <property type="entry name" value="RNaseJ_MBL-fold"/>
    <property type="match status" value="1"/>
</dbReference>
<sequence>MATDLIFAPLGGVGEIGMNAGLYGFGEGAKRRWLMVDCGVLFGDPAGTPGIDLIMPDIRYAKARRNEIEALVLTHAHEDHYGALLDLWPELRCPVYATPFAAAMLESKRASEKGAPKIDVRVIPQGGSFKAGPFEVEFVAVAHSIPESCALAIRTPAGLVVHTGDWKIDATPVLGRPTDEKRLRELGEEGVAAVIGDSTNATRPGLSRSETEVAASLAELIRGSKGRVAVTTFASNVGRLRAVADAALAADRQVVLIGRAMRRATDVARGLGMLEGVPEFLEPDAYGYLPRDKVVALMTGSQGEPRAALARVASGDHPQVTLAKGDRVIFSSRAIPGNEKAVGQIINGLIRGGAEVITDRTHFVHVSGHPHREELALLYGWLKPQLLVPVHGEELHMAEHAELAKSVGVPRVARVHDGEVIRVAGGPPDVVDEIVTGRMLKDGKVLISMSEPTIGERRKLAFAGVVTIAIAIDKAGDVQGPPEVRFTGLPPRDDEGTPMLEVLRDTVLDCLDGLPKQKRRDTGLVTTAIERSIRSELSLVWGKKPVCHVAVLKV</sequence>
<dbReference type="PANTHER" id="PTHR43694:SF1">
    <property type="entry name" value="RIBONUCLEASE J"/>
    <property type="match status" value="1"/>
</dbReference>
<evidence type="ECO:0000256" key="6">
    <source>
        <dbReference type="ARBA" id="ARBA00022884"/>
    </source>
</evidence>
<reference evidence="8" key="2">
    <citation type="submission" date="2023-01" db="EMBL/GenBank/DDBJ databases">
        <authorList>
            <person name="Sun Q."/>
            <person name="Evtushenko L."/>
        </authorList>
    </citation>
    <scope>NUCLEOTIDE SEQUENCE</scope>
    <source>
        <strain evidence="8">VKM B-2347</strain>
    </source>
</reference>
<evidence type="ECO:0000313" key="8">
    <source>
        <dbReference type="EMBL" id="GLK69503.1"/>
    </source>
</evidence>
<keyword evidence="9" id="KW-1185">Reference proteome</keyword>
<evidence type="ECO:0000256" key="5">
    <source>
        <dbReference type="ARBA" id="ARBA00022839"/>
    </source>
</evidence>
<keyword evidence="5" id="KW-0269">Exonuclease</keyword>